<evidence type="ECO:0000313" key="3">
    <source>
        <dbReference type="Proteomes" id="UP001152484"/>
    </source>
</evidence>
<feature type="region of interest" description="Disordered" evidence="1">
    <location>
        <begin position="72"/>
        <end position="102"/>
    </location>
</feature>
<dbReference type="EMBL" id="CAMAPE010000048">
    <property type="protein sequence ID" value="CAH9105421.1"/>
    <property type="molecule type" value="Genomic_DNA"/>
</dbReference>
<reference evidence="2" key="1">
    <citation type="submission" date="2022-07" db="EMBL/GenBank/DDBJ databases">
        <authorList>
            <person name="Macas J."/>
            <person name="Novak P."/>
            <person name="Neumann P."/>
        </authorList>
    </citation>
    <scope>NUCLEOTIDE SEQUENCE</scope>
</reference>
<dbReference type="AlphaFoldDB" id="A0A9P0ZNV8"/>
<gene>
    <name evidence="2" type="ORF">CEURO_LOCUS16888</name>
</gene>
<sequence length="102" mass="11926">MLINFTPFYKIIYIICQLTFSLPYFCATPPLSLYLPLLLPHSFSDLISLTSPSPMRQTTKTPRVDLFLQFRPPADDDGGGDPHRSEMMESKEAMGWRWRWRK</sequence>
<protein>
    <submittedName>
        <fullName evidence="2">Uncharacterized protein</fullName>
    </submittedName>
</protein>
<accession>A0A9P0ZNV8</accession>
<organism evidence="2 3">
    <name type="scientific">Cuscuta europaea</name>
    <name type="common">European dodder</name>
    <dbReference type="NCBI Taxonomy" id="41803"/>
    <lineage>
        <taxon>Eukaryota</taxon>
        <taxon>Viridiplantae</taxon>
        <taxon>Streptophyta</taxon>
        <taxon>Embryophyta</taxon>
        <taxon>Tracheophyta</taxon>
        <taxon>Spermatophyta</taxon>
        <taxon>Magnoliopsida</taxon>
        <taxon>eudicotyledons</taxon>
        <taxon>Gunneridae</taxon>
        <taxon>Pentapetalae</taxon>
        <taxon>asterids</taxon>
        <taxon>lamiids</taxon>
        <taxon>Solanales</taxon>
        <taxon>Convolvulaceae</taxon>
        <taxon>Cuscuteae</taxon>
        <taxon>Cuscuta</taxon>
        <taxon>Cuscuta subgen. Cuscuta</taxon>
    </lineage>
</organism>
<evidence type="ECO:0000256" key="1">
    <source>
        <dbReference type="SAM" id="MobiDB-lite"/>
    </source>
</evidence>
<evidence type="ECO:0000313" key="2">
    <source>
        <dbReference type="EMBL" id="CAH9105421.1"/>
    </source>
</evidence>
<proteinExistence type="predicted"/>
<feature type="compositionally biased region" description="Basic and acidic residues" evidence="1">
    <location>
        <begin position="80"/>
        <end position="94"/>
    </location>
</feature>
<keyword evidence="3" id="KW-1185">Reference proteome</keyword>
<comment type="caution">
    <text evidence="2">The sequence shown here is derived from an EMBL/GenBank/DDBJ whole genome shotgun (WGS) entry which is preliminary data.</text>
</comment>
<dbReference type="Proteomes" id="UP001152484">
    <property type="component" value="Unassembled WGS sequence"/>
</dbReference>
<name>A0A9P0ZNV8_CUSEU</name>